<dbReference type="EMBL" id="FRCP01000006">
    <property type="protein sequence ID" value="SHM07838.1"/>
    <property type="molecule type" value="Genomic_DNA"/>
</dbReference>
<reference evidence="1 2" key="1">
    <citation type="submission" date="2016-11" db="EMBL/GenBank/DDBJ databases">
        <authorList>
            <person name="Jaros S."/>
            <person name="Januszkiewicz K."/>
            <person name="Wedrychowicz H."/>
        </authorList>
    </citation>
    <scope>NUCLEOTIDE SEQUENCE [LARGE SCALE GENOMIC DNA]</scope>
    <source>
        <strain evidence="1 2">DSM 15930</strain>
    </source>
</reference>
<dbReference type="Pfam" id="PF02810">
    <property type="entry name" value="SEC-C"/>
    <property type="match status" value="1"/>
</dbReference>
<gene>
    <name evidence="1" type="ORF">SAMN02746066_00661</name>
</gene>
<dbReference type="SUPFAM" id="SSF103642">
    <property type="entry name" value="Sec-C motif"/>
    <property type="match status" value="1"/>
</dbReference>
<protein>
    <submittedName>
        <fullName evidence="1">SEC-C motif-containing protein</fullName>
    </submittedName>
</protein>
<sequence length="801" mass="94129">MKKKRKNKQIPFDEFYSNGFLELGRMGNIVSLKNNFTEQDILERNTELAQQYDEKKAEIDTLVMDIREHISKCDPLSLLMVAMDRGMVNLFNTVSEIQIEGKQNFELRTVEYIQSILVSQENYSEGFKDNQEELIENVLEKVDELYIKTQIFYIFWAAKTMIDDADLDEKDIQYIMEAQLMGNVRGKRYQFQQLTNMESLLLPHSDKMRELYGVSAQDLLEGLEKLEYSLSSAKLDSMKGMFNEFLEFQKASEGKNLEDVEKLLDEIRDSQQNLELCEKCFGTQLYDIKKVTGWSDTLINSLSWDIGECKDFIDEKDFSGWIIRDLPVQKRPFIKIGESSYCFDYYNLFDNIYRIIQKDMKRHDNEYTTQWADIQQKASETLVEDQFKRLLPGCQTYVGNYYPIGSSLKKMDENDILVLYDDTLIIAEVKAGSFTYTPAITDYKAHKKSFDALIGKADYQCERTLNYIERNKQVTFYDDKKNEKVTISRDKFQNIFTFCVTVDNFNAFEAKIEKMNFLQVNSGTIAISVDDLEVYTAYFNSPLYFLHYLKQRKTATRSKTLLLSDELDHLGMYIVHNNYEMYADEFDDCDSFAAYGYREDLDAYFASLHCEEVESNKPVQEVPDEIRKIISVVEEKKLYGRVSFVNFLLDYAPETRSQLVETIHYLLKRQREIGRMFPAFSNGDVMYGCFVKQNGIKEFSEEDRLNYMYANMMRVGQNESWYIFLQYDESDELQDVTYKKLYIEDIDKEGYDKDKLEKYADFLYQNRVIETLKKKQKKKIYPNDPCPCGSGKKYKKCCGKA</sequence>
<name>A0A1M7FVL8_9FIRM</name>
<keyword evidence="2" id="KW-1185">Reference proteome</keyword>
<dbReference type="RefSeq" id="WP_073282809.1">
    <property type="nucleotide sequence ID" value="NZ_FRCP01000006.1"/>
</dbReference>
<dbReference type="InterPro" id="IPR004027">
    <property type="entry name" value="SEC_C_motif"/>
</dbReference>
<organism evidence="1 2">
    <name type="scientific">Anaerosporobacter mobilis DSM 15930</name>
    <dbReference type="NCBI Taxonomy" id="1120996"/>
    <lineage>
        <taxon>Bacteria</taxon>
        <taxon>Bacillati</taxon>
        <taxon>Bacillota</taxon>
        <taxon>Clostridia</taxon>
        <taxon>Lachnospirales</taxon>
        <taxon>Lachnospiraceae</taxon>
        <taxon>Anaerosporobacter</taxon>
    </lineage>
</organism>
<dbReference type="STRING" id="1120996.SAMN02746066_00661"/>
<accession>A0A1M7FVL8</accession>
<dbReference type="Gene3D" id="3.10.450.50">
    <property type="match status" value="1"/>
</dbReference>
<dbReference type="OrthoDB" id="18359at2"/>
<dbReference type="Proteomes" id="UP000184038">
    <property type="component" value="Unassembled WGS sequence"/>
</dbReference>
<evidence type="ECO:0000313" key="1">
    <source>
        <dbReference type="EMBL" id="SHM07838.1"/>
    </source>
</evidence>
<dbReference type="AlphaFoldDB" id="A0A1M7FVL8"/>
<evidence type="ECO:0000313" key="2">
    <source>
        <dbReference type="Proteomes" id="UP000184038"/>
    </source>
</evidence>
<proteinExistence type="predicted"/>